<gene>
    <name evidence="7" type="ORF">FHS30_000713</name>
</gene>
<evidence type="ECO:0000256" key="4">
    <source>
        <dbReference type="ARBA" id="ARBA00022989"/>
    </source>
</evidence>
<feature type="transmembrane region" description="Helical" evidence="6">
    <location>
        <begin position="43"/>
        <end position="65"/>
    </location>
</feature>
<dbReference type="AlphaFoldDB" id="A0A839UQ56"/>
<feature type="transmembrane region" description="Helical" evidence="6">
    <location>
        <begin position="250"/>
        <end position="274"/>
    </location>
</feature>
<evidence type="ECO:0000313" key="8">
    <source>
        <dbReference type="Proteomes" id="UP000559987"/>
    </source>
</evidence>
<protein>
    <submittedName>
        <fullName evidence="7">NSS family neurotransmitter:Na+ symporter</fullName>
    </submittedName>
</protein>
<dbReference type="CDD" id="cd10336">
    <property type="entry name" value="SLC6sbd_Tyt1-Like"/>
    <property type="match status" value="1"/>
</dbReference>
<dbReference type="NCBIfam" id="NF037979">
    <property type="entry name" value="Na_transp"/>
    <property type="match status" value="1"/>
</dbReference>
<dbReference type="PROSITE" id="PS50267">
    <property type="entry name" value="NA_NEUROTRAN_SYMP_3"/>
    <property type="match status" value="1"/>
</dbReference>
<evidence type="ECO:0000313" key="7">
    <source>
        <dbReference type="EMBL" id="MBB3167537.1"/>
    </source>
</evidence>
<feature type="transmembrane region" description="Helical" evidence="6">
    <location>
        <begin position="423"/>
        <end position="445"/>
    </location>
</feature>
<dbReference type="PANTHER" id="PTHR42948:SF1">
    <property type="entry name" value="TRANSPORTER"/>
    <property type="match status" value="1"/>
</dbReference>
<dbReference type="PRINTS" id="PR00176">
    <property type="entry name" value="NANEUSMPORT"/>
</dbReference>
<keyword evidence="3 6" id="KW-0812">Transmembrane</keyword>
<name>A0A839UQ56_9GAMM</name>
<evidence type="ECO:0000256" key="6">
    <source>
        <dbReference type="SAM" id="Phobius"/>
    </source>
</evidence>
<evidence type="ECO:0000256" key="2">
    <source>
        <dbReference type="ARBA" id="ARBA00022448"/>
    </source>
</evidence>
<keyword evidence="8" id="KW-1185">Reference proteome</keyword>
<proteinExistence type="predicted"/>
<evidence type="ECO:0000256" key="5">
    <source>
        <dbReference type="ARBA" id="ARBA00023136"/>
    </source>
</evidence>
<dbReference type="Proteomes" id="UP000559987">
    <property type="component" value="Unassembled WGS sequence"/>
</dbReference>
<comment type="caution">
    <text evidence="7">The sequence shown here is derived from an EMBL/GenBank/DDBJ whole genome shotgun (WGS) entry which is preliminary data.</text>
</comment>
<keyword evidence="5 6" id="KW-0472">Membrane</keyword>
<evidence type="ECO:0000256" key="1">
    <source>
        <dbReference type="ARBA" id="ARBA00004141"/>
    </source>
</evidence>
<dbReference type="InterPro" id="IPR000175">
    <property type="entry name" value="Na/ntran_symport"/>
</dbReference>
<feature type="transmembrane region" description="Helical" evidence="6">
    <location>
        <begin position="215"/>
        <end position="238"/>
    </location>
</feature>
<feature type="transmembrane region" description="Helical" evidence="6">
    <location>
        <begin position="314"/>
        <end position="332"/>
    </location>
</feature>
<dbReference type="PANTHER" id="PTHR42948">
    <property type="entry name" value="TRANSPORTER"/>
    <property type="match status" value="1"/>
</dbReference>
<dbReference type="RefSeq" id="WP_183908344.1">
    <property type="nucleotide sequence ID" value="NZ_JACHXZ010000001.1"/>
</dbReference>
<feature type="transmembrane region" description="Helical" evidence="6">
    <location>
        <begin position="175"/>
        <end position="195"/>
    </location>
</feature>
<organism evidence="7 8">
    <name type="scientific">Simiduia aestuariiviva</name>
    <dbReference type="NCBI Taxonomy" id="1510459"/>
    <lineage>
        <taxon>Bacteria</taxon>
        <taxon>Pseudomonadati</taxon>
        <taxon>Pseudomonadota</taxon>
        <taxon>Gammaproteobacteria</taxon>
        <taxon>Cellvibrionales</taxon>
        <taxon>Cellvibrionaceae</taxon>
        <taxon>Simiduia</taxon>
    </lineage>
</organism>
<feature type="transmembrane region" description="Helical" evidence="6">
    <location>
        <begin position="145"/>
        <end position="163"/>
    </location>
</feature>
<dbReference type="EMBL" id="JACHXZ010000001">
    <property type="protein sequence ID" value="MBB3167537.1"/>
    <property type="molecule type" value="Genomic_DNA"/>
</dbReference>
<accession>A0A839UQ56</accession>
<dbReference type="GO" id="GO:0016020">
    <property type="term" value="C:membrane"/>
    <property type="evidence" value="ECO:0007669"/>
    <property type="project" value="UniProtKB-SubCell"/>
</dbReference>
<dbReference type="SUPFAM" id="SSF161070">
    <property type="entry name" value="SNF-like"/>
    <property type="match status" value="1"/>
</dbReference>
<reference evidence="7 8" key="1">
    <citation type="submission" date="2020-08" db="EMBL/GenBank/DDBJ databases">
        <title>Genomic Encyclopedia of Type Strains, Phase III (KMG-III): the genomes of soil and plant-associated and newly described type strains.</title>
        <authorList>
            <person name="Whitman W."/>
        </authorList>
    </citation>
    <scope>NUCLEOTIDE SEQUENCE [LARGE SCALE GENOMIC DNA]</scope>
    <source>
        <strain evidence="7 8">CECT 8571</strain>
    </source>
</reference>
<dbReference type="Pfam" id="PF00209">
    <property type="entry name" value="SNF"/>
    <property type="match status" value="2"/>
</dbReference>
<keyword evidence="2" id="KW-0813">Transport</keyword>
<dbReference type="InterPro" id="IPR037272">
    <property type="entry name" value="SNS_sf"/>
</dbReference>
<comment type="subcellular location">
    <subcellularLocation>
        <location evidence="1">Membrane</location>
        <topology evidence="1">Multi-pass membrane protein</topology>
    </subcellularLocation>
</comment>
<evidence type="ECO:0000256" key="3">
    <source>
        <dbReference type="ARBA" id="ARBA00022692"/>
    </source>
</evidence>
<feature type="transmembrane region" description="Helical" evidence="6">
    <location>
        <begin position="386"/>
        <end position="403"/>
    </location>
</feature>
<feature type="transmembrane region" description="Helical" evidence="6">
    <location>
        <begin position="352"/>
        <end position="380"/>
    </location>
</feature>
<dbReference type="InterPro" id="IPR047218">
    <property type="entry name" value="YocR/YhdH-like"/>
</dbReference>
<keyword evidence="4 6" id="KW-1133">Transmembrane helix</keyword>
<feature type="transmembrane region" description="Helical" evidence="6">
    <location>
        <begin position="95"/>
        <end position="121"/>
    </location>
</feature>
<feature type="transmembrane region" description="Helical" evidence="6">
    <location>
        <begin position="12"/>
        <end position="31"/>
    </location>
</feature>
<sequence length="449" mass="48380">MSAPRGQFSSRFGFIMAAAGSAVGLGNIWGFPTQTASNGGAAFVLVYLVLAFVLAYPALMAELVIGRHARANIVTALGGLSDKPLLSRLGRFTGLYGVLTASLILSFYTIVAGWMICYLAASVTDMTGMDDATHWLTSMSVERNLIASFLFAGLTLFIISSGVQDGIEKWSSRLMPMLVGLLVLLIVYVLTQPGAMEGLRVYLMPDMSRVLEPKLIISAMGQAFFSLSLGVGTMLVYGSYLSKEESLPRMGAIVTVVDVGIAFIAGLLILPAMFVAKEAGINITDAAGNLIGDSDIIFQVLPPLFDSMGGAGDFVALAFFALMTIAALTSSISMLEVPVSLAVERFQIRRPLAALAIGGSIFAISTLIIFNFGSLFGFVIDLTTKYSQPLLGVAICLYCGWIFKRNQLLEELKQGHDNLEQGVFWKIWPFYVKVICPLLILFTFWQSLA</sequence>